<dbReference type="PROSITE" id="PS00018">
    <property type="entry name" value="EF_HAND_1"/>
    <property type="match status" value="4"/>
</dbReference>
<dbReference type="GO" id="GO:0005788">
    <property type="term" value="C:endoplasmic reticulum lumen"/>
    <property type="evidence" value="ECO:0007669"/>
    <property type="project" value="UniProtKB-SubCell"/>
</dbReference>
<accession>A0A194Q507</accession>
<dbReference type="Gene3D" id="1.10.238.10">
    <property type="entry name" value="EF-hand"/>
    <property type="match status" value="3"/>
</dbReference>
<evidence type="ECO:0000256" key="5">
    <source>
        <dbReference type="ARBA" id="ARBA00022824"/>
    </source>
</evidence>
<comment type="subcellular location">
    <subcellularLocation>
        <location evidence="1">Endoplasmic reticulum lumen</location>
    </subcellularLocation>
</comment>
<dbReference type="EMBL" id="KQ459584">
    <property type="protein sequence ID" value="KPI98495.1"/>
    <property type="molecule type" value="Genomic_DNA"/>
</dbReference>
<gene>
    <name evidence="14" type="ORF">RR46_03647</name>
</gene>
<evidence type="ECO:0000259" key="13">
    <source>
        <dbReference type="PROSITE" id="PS50222"/>
    </source>
</evidence>
<feature type="signal peptide" evidence="12">
    <location>
        <begin position="1"/>
        <end position="22"/>
    </location>
</feature>
<dbReference type="PROSITE" id="PS50222">
    <property type="entry name" value="EF_HAND_2"/>
    <property type="match status" value="1"/>
</dbReference>
<feature type="chain" id="PRO_5008264062" description="Reticulocalbin-3" evidence="12">
    <location>
        <begin position="23"/>
        <end position="326"/>
    </location>
</feature>
<proteinExistence type="predicted"/>
<dbReference type="InterPro" id="IPR011992">
    <property type="entry name" value="EF-hand-dom_pair"/>
</dbReference>
<comment type="subunit">
    <text evidence="10">Interacts with PCSK6 (immature form including the propeptide); probably involved in the maturation and the secretion of PCSK6.</text>
</comment>
<sequence length="326" mass="37482">MAYKCVLSFLLITPYILHCTTAAVHSHNIDTIERESDGSYRARDYDHYTDAGHNLEFDHEAILGSVKEAEEYDKLSPEESQRRLAKLLPKMDINGDQYIDRKELKKWILNSFAKLSREEAQERLLEADENSDGLVTWAEYLHDTFGANDDEEVAPDDTGDTGMLVREEKKMWALADKNGDEMLDLEEFEVFSNPEEHEAMQPFLVSQTIRERDHNSDGRIDFKEYLGDRAASHDKAWLVSEQDKFSHELDLDGDGALGEDEVRRWIIPDNDEIAEEEVEHLFASADDDHDELLSFPEVLSHQHVFVGSEATDYGDHLLGDRFDDEL</sequence>
<dbReference type="SUPFAM" id="SSF47473">
    <property type="entry name" value="EF-hand"/>
    <property type="match status" value="2"/>
</dbReference>
<dbReference type="AlphaFoldDB" id="A0A194Q507"/>
<evidence type="ECO:0000256" key="12">
    <source>
        <dbReference type="SAM" id="SignalP"/>
    </source>
</evidence>
<dbReference type="Pfam" id="PF13499">
    <property type="entry name" value="EF-hand_7"/>
    <property type="match status" value="3"/>
</dbReference>
<dbReference type="GO" id="GO:0015031">
    <property type="term" value="P:protein transport"/>
    <property type="evidence" value="ECO:0007669"/>
    <property type="project" value="UniProtKB-ARBA"/>
</dbReference>
<keyword evidence="4" id="KW-0677">Repeat</keyword>
<evidence type="ECO:0000256" key="1">
    <source>
        <dbReference type="ARBA" id="ARBA00004319"/>
    </source>
</evidence>
<evidence type="ECO:0000256" key="3">
    <source>
        <dbReference type="ARBA" id="ARBA00022729"/>
    </source>
</evidence>
<keyword evidence="15" id="KW-1185">Reference proteome</keyword>
<dbReference type="Proteomes" id="UP000053268">
    <property type="component" value="Unassembled WGS sequence"/>
</dbReference>
<dbReference type="GO" id="GO:0005509">
    <property type="term" value="F:calcium ion binding"/>
    <property type="evidence" value="ECO:0007669"/>
    <property type="project" value="InterPro"/>
</dbReference>
<evidence type="ECO:0000313" key="14">
    <source>
        <dbReference type="EMBL" id="KPI98495.1"/>
    </source>
</evidence>
<keyword evidence="6" id="KW-0106">Calcium</keyword>
<evidence type="ECO:0000256" key="7">
    <source>
        <dbReference type="ARBA" id="ARBA00023180"/>
    </source>
</evidence>
<dbReference type="SMART" id="SM00054">
    <property type="entry name" value="EFh"/>
    <property type="match status" value="4"/>
</dbReference>
<comment type="function">
    <text evidence="9">Probable molecular chaperone assisting protein biosynthesis and transport in the endoplasmic reticulum. Required for the proper biosynthesis and transport of pulmonary surfactant-associated protein A/SP-A, pulmonary surfactant-associated protein D/SP-D and the lipid transporter ABCA3. By regulating both the proper expression and the degradation through the endoplasmic reticulum-associated protein degradation pathway of these proteins plays a crucial role in pulmonary surfactant homeostasis. Has an anti-fibrotic activity by negatively regulating the secretion of type I and type III collagens. This calcium-binding protein also transiently associates with immature PCSK6 and regulates its secretion.</text>
</comment>
<evidence type="ECO:0000256" key="8">
    <source>
        <dbReference type="ARBA" id="ARBA00023186"/>
    </source>
</evidence>
<dbReference type="PANTHER" id="PTHR10827:SF95">
    <property type="entry name" value="LD34388P"/>
    <property type="match status" value="1"/>
</dbReference>
<organism evidence="14 15">
    <name type="scientific">Papilio xuthus</name>
    <name type="common">Asian swallowtail butterfly</name>
    <dbReference type="NCBI Taxonomy" id="66420"/>
    <lineage>
        <taxon>Eukaryota</taxon>
        <taxon>Metazoa</taxon>
        <taxon>Ecdysozoa</taxon>
        <taxon>Arthropoda</taxon>
        <taxon>Hexapoda</taxon>
        <taxon>Insecta</taxon>
        <taxon>Pterygota</taxon>
        <taxon>Neoptera</taxon>
        <taxon>Endopterygota</taxon>
        <taxon>Lepidoptera</taxon>
        <taxon>Glossata</taxon>
        <taxon>Ditrysia</taxon>
        <taxon>Papilionoidea</taxon>
        <taxon>Papilionidae</taxon>
        <taxon>Papilioninae</taxon>
        <taxon>Papilio</taxon>
    </lineage>
</organism>
<evidence type="ECO:0000256" key="9">
    <source>
        <dbReference type="ARBA" id="ARBA00056975"/>
    </source>
</evidence>
<name>A0A194Q507_PAPXU</name>
<evidence type="ECO:0000256" key="10">
    <source>
        <dbReference type="ARBA" id="ARBA00063143"/>
    </source>
</evidence>
<feature type="domain" description="EF-hand" evidence="13">
    <location>
        <begin position="79"/>
        <end position="114"/>
    </location>
</feature>
<keyword evidence="8" id="KW-0143">Chaperone</keyword>
<dbReference type="InterPro" id="IPR002048">
    <property type="entry name" value="EF_hand_dom"/>
</dbReference>
<evidence type="ECO:0000256" key="6">
    <source>
        <dbReference type="ARBA" id="ARBA00022837"/>
    </source>
</evidence>
<keyword evidence="5" id="KW-0256">Endoplasmic reticulum</keyword>
<reference evidence="14 15" key="1">
    <citation type="journal article" date="2015" name="Nat. Commun.">
        <title>Outbred genome sequencing and CRISPR/Cas9 gene editing in butterflies.</title>
        <authorList>
            <person name="Li X."/>
            <person name="Fan D."/>
            <person name="Zhang W."/>
            <person name="Liu G."/>
            <person name="Zhang L."/>
            <person name="Zhao L."/>
            <person name="Fang X."/>
            <person name="Chen L."/>
            <person name="Dong Y."/>
            <person name="Chen Y."/>
            <person name="Ding Y."/>
            <person name="Zhao R."/>
            <person name="Feng M."/>
            <person name="Zhu Y."/>
            <person name="Feng Y."/>
            <person name="Jiang X."/>
            <person name="Zhu D."/>
            <person name="Xiang H."/>
            <person name="Feng X."/>
            <person name="Li S."/>
            <person name="Wang J."/>
            <person name="Zhang G."/>
            <person name="Kronforst M.R."/>
            <person name="Wang W."/>
        </authorList>
    </citation>
    <scope>NUCLEOTIDE SEQUENCE [LARGE SCALE GENOMIC DNA]</scope>
    <source>
        <strain evidence="14">Ya'a_city_454_Px</strain>
        <tissue evidence="14">Whole body</tissue>
    </source>
</reference>
<keyword evidence="7" id="KW-0325">Glycoprotein</keyword>
<evidence type="ECO:0000256" key="11">
    <source>
        <dbReference type="ARBA" id="ARBA00072696"/>
    </source>
</evidence>
<keyword evidence="3 12" id="KW-0732">Signal</keyword>
<keyword evidence="2" id="KW-0479">Metal-binding</keyword>
<protein>
    <recommendedName>
        <fullName evidence="11">Reticulocalbin-3</fullName>
    </recommendedName>
</protein>
<dbReference type="STRING" id="66420.A0A194Q507"/>
<evidence type="ECO:0000256" key="2">
    <source>
        <dbReference type="ARBA" id="ARBA00022723"/>
    </source>
</evidence>
<dbReference type="FunFam" id="1.10.238.10:FF:000104">
    <property type="entry name" value="calumenin isoform X1"/>
    <property type="match status" value="1"/>
</dbReference>
<dbReference type="InterPro" id="IPR018247">
    <property type="entry name" value="EF_Hand_1_Ca_BS"/>
</dbReference>
<dbReference type="PANTHER" id="PTHR10827">
    <property type="entry name" value="RETICULOCALBIN"/>
    <property type="match status" value="1"/>
</dbReference>
<evidence type="ECO:0000256" key="4">
    <source>
        <dbReference type="ARBA" id="ARBA00022737"/>
    </source>
</evidence>
<evidence type="ECO:0000313" key="15">
    <source>
        <dbReference type="Proteomes" id="UP000053268"/>
    </source>
</evidence>